<dbReference type="Pfam" id="PF04419">
    <property type="entry name" value="SERF-like_N"/>
    <property type="match status" value="1"/>
</dbReference>
<organism evidence="4 5">
    <name type="scientific">Kwoniella dendrophila CBS 6074</name>
    <dbReference type="NCBI Taxonomy" id="1295534"/>
    <lineage>
        <taxon>Eukaryota</taxon>
        <taxon>Fungi</taxon>
        <taxon>Dikarya</taxon>
        <taxon>Basidiomycota</taxon>
        <taxon>Agaricomycotina</taxon>
        <taxon>Tremellomycetes</taxon>
        <taxon>Tremellales</taxon>
        <taxon>Cryptococcaceae</taxon>
        <taxon>Kwoniella</taxon>
    </lineage>
</organism>
<evidence type="ECO:0000313" key="4">
    <source>
        <dbReference type="EMBL" id="WWC89745.1"/>
    </source>
</evidence>
<proteinExistence type="predicted"/>
<feature type="domain" description="Small EDRK-rich factor-like N-terminal" evidence="2">
    <location>
        <begin position="1"/>
        <end position="33"/>
    </location>
</feature>
<dbReference type="SUPFAM" id="SSF118359">
    <property type="entry name" value="Expressed protein At2g23090/F21P24.15"/>
    <property type="match status" value="1"/>
</dbReference>
<dbReference type="GeneID" id="91095341"/>
<dbReference type="InterPro" id="IPR039438">
    <property type="entry name" value="At2g23090-like_Znf"/>
</dbReference>
<evidence type="ECO:0000256" key="1">
    <source>
        <dbReference type="SAM" id="MobiDB-lite"/>
    </source>
</evidence>
<dbReference type="EMBL" id="CP144103">
    <property type="protein sequence ID" value="WWC89745.1"/>
    <property type="molecule type" value="Genomic_DNA"/>
</dbReference>
<evidence type="ECO:0000313" key="5">
    <source>
        <dbReference type="Proteomes" id="UP001355207"/>
    </source>
</evidence>
<feature type="region of interest" description="Disordered" evidence="1">
    <location>
        <begin position="1"/>
        <end position="29"/>
    </location>
</feature>
<dbReference type="InterPro" id="IPR007513">
    <property type="entry name" value="SERF-like_N"/>
</dbReference>
<dbReference type="Proteomes" id="UP001355207">
    <property type="component" value="Chromosome 6"/>
</dbReference>
<dbReference type="PANTHER" id="PTHR33788">
    <property type="entry name" value="OS07G0114300 PROTEIN"/>
    <property type="match status" value="1"/>
</dbReference>
<dbReference type="RefSeq" id="XP_066076508.1">
    <property type="nucleotide sequence ID" value="XM_066220411.1"/>
</dbReference>
<dbReference type="Gene3D" id="4.10.1050.10">
    <property type="entry name" value="At2g23090-like"/>
    <property type="match status" value="1"/>
</dbReference>
<name>A0AAX4JYV0_9TREE</name>
<dbReference type="AlphaFoldDB" id="A0AAX4JYV0"/>
<dbReference type="InterPro" id="IPR026939">
    <property type="entry name" value="ZNF706/At2g23090_sf"/>
</dbReference>
<evidence type="ECO:0000259" key="2">
    <source>
        <dbReference type="Pfam" id="PF04419"/>
    </source>
</evidence>
<reference evidence="4 5" key="1">
    <citation type="submission" date="2024-01" db="EMBL/GenBank/DDBJ databases">
        <title>Comparative genomics of Cryptococcus and Kwoniella reveals pathogenesis evolution and contrasting modes of karyotype evolution via chromosome fusion or intercentromeric recombination.</title>
        <authorList>
            <person name="Coelho M.A."/>
            <person name="David-Palma M."/>
            <person name="Shea T."/>
            <person name="Bowers K."/>
            <person name="McGinley-Smith S."/>
            <person name="Mohammad A.W."/>
            <person name="Gnirke A."/>
            <person name="Yurkov A.M."/>
            <person name="Nowrousian M."/>
            <person name="Sun S."/>
            <person name="Cuomo C.A."/>
            <person name="Heitman J."/>
        </authorList>
    </citation>
    <scope>NUCLEOTIDE SEQUENCE [LARGE SCALE GENOMIC DNA]</scope>
    <source>
        <strain evidence="4 5">CBS 6074</strain>
    </source>
</reference>
<accession>A0AAX4JYV0</accession>
<evidence type="ECO:0000259" key="3">
    <source>
        <dbReference type="Pfam" id="PF12907"/>
    </source>
</evidence>
<keyword evidence="5" id="KW-1185">Reference proteome</keyword>
<dbReference type="PANTHER" id="PTHR33788:SF1">
    <property type="entry name" value="ZINC-BINDING PROTEIN"/>
    <property type="match status" value="1"/>
</dbReference>
<gene>
    <name evidence="4" type="ORF">L201_004671</name>
</gene>
<sequence>MGNGAKAAHKREKAGAKTAGKGESSQLKTNAAAQSIQCDTCKATFQGTSKQPQLQLHVDSKHPKSDFKSCFPKFVAAA</sequence>
<dbReference type="Pfam" id="PF12907">
    <property type="entry name" value="zf-met2"/>
    <property type="match status" value="1"/>
</dbReference>
<feature type="domain" description="At2g23090-like zinc-binding" evidence="3">
    <location>
        <begin position="37"/>
        <end position="73"/>
    </location>
</feature>
<dbReference type="InterPro" id="IPR039713">
    <property type="entry name" value="At2g23090-like"/>
</dbReference>
<protein>
    <submittedName>
        <fullName evidence="4">Uncharacterized protein</fullName>
    </submittedName>
</protein>